<name>A0A2G8KZI6_STIJA</name>
<dbReference type="SMART" id="SM00135">
    <property type="entry name" value="LY"/>
    <property type="match status" value="2"/>
</dbReference>
<gene>
    <name evidence="2" type="ORF">BSL78_09690</name>
</gene>
<dbReference type="InterPro" id="IPR050778">
    <property type="entry name" value="Cueball_EGF_LRP_Nidogen"/>
</dbReference>
<evidence type="ECO:0000256" key="1">
    <source>
        <dbReference type="PROSITE-ProRule" id="PRU00461"/>
    </source>
</evidence>
<dbReference type="STRING" id="307972.A0A2G8KZI6"/>
<organism evidence="2 3">
    <name type="scientific">Stichopus japonicus</name>
    <name type="common">Sea cucumber</name>
    <dbReference type="NCBI Taxonomy" id="307972"/>
    <lineage>
        <taxon>Eukaryota</taxon>
        <taxon>Metazoa</taxon>
        <taxon>Echinodermata</taxon>
        <taxon>Eleutherozoa</taxon>
        <taxon>Echinozoa</taxon>
        <taxon>Holothuroidea</taxon>
        <taxon>Aspidochirotacea</taxon>
        <taxon>Aspidochirotida</taxon>
        <taxon>Stichopodidae</taxon>
        <taxon>Apostichopus</taxon>
    </lineage>
</organism>
<dbReference type="Pfam" id="PF00058">
    <property type="entry name" value="Ldl_recept_b"/>
    <property type="match status" value="1"/>
</dbReference>
<dbReference type="PROSITE" id="PS51120">
    <property type="entry name" value="LDLRB"/>
    <property type="match status" value="1"/>
</dbReference>
<keyword evidence="3" id="KW-1185">Reference proteome</keyword>
<dbReference type="InterPro" id="IPR011042">
    <property type="entry name" value="6-blade_b-propeller_TolB-like"/>
</dbReference>
<dbReference type="AlphaFoldDB" id="A0A2G8KZI6"/>
<dbReference type="SUPFAM" id="SSF63825">
    <property type="entry name" value="YWTD domain"/>
    <property type="match status" value="1"/>
</dbReference>
<dbReference type="PANTHER" id="PTHR46513">
    <property type="entry name" value="VITELLOGENIN RECEPTOR-LIKE PROTEIN-RELATED-RELATED"/>
    <property type="match status" value="1"/>
</dbReference>
<proteinExistence type="predicted"/>
<dbReference type="OrthoDB" id="382013at2759"/>
<feature type="repeat" description="LDL-receptor class B" evidence="1">
    <location>
        <begin position="266"/>
        <end position="308"/>
    </location>
</feature>
<reference evidence="2 3" key="1">
    <citation type="journal article" date="2017" name="PLoS Biol.">
        <title>The sea cucumber genome provides insights into morphological evolution and visceral regeneration.</title>
        <authorList>
            <person name="Zhang X."/>
            <person name="Sun L."/>
            <person name="Yuan J."/>
            <person name="Sun Y."/>
            <person name="Gao Y."/>
            <person name="Zhang L."/>
            <person name="Li S."/>
            <person name="Dai H."/>
            <person name="Hamel J.F."/>
            <person name="Liu C."/>
            <person name="Yu Y."/>
            <person name="Liu S."/>
            <person name="Lin W."/>
            <person name="Guo K."/>
            <person name="Jin S."/>
            <person name="Xu P."/>
            <person name="Storey K.B."/>
            <person name="Huan P."/>
            <person name="Zhang T."/>
            <person name="Zhou Y."/>
            <person name="Zhang J."/>
            <person name="Lin C."/>
            <person name="Li X."/>
            <person name="Xing L."/>
            <person name="Huo D."/>
            <person name="Sun M."/>
            <person name="Wang L."/>
            <person name="Mercier A."/>
            <person name="Li F."/>
            <person name="Yang H."/>
            <person name="Xiang J."/>
        </authorList>
    </citation>
    <scope>NUCLEOTIDE SEQUENCE [LARGE SCALE GENOMIC DNA]</scope>
    <source>
        <strain evidence="2">Shaxun</strain>
        <tissue evidence="2">Muscle</tissue>
    </source>
</reference>
<sequence>MDADCMSRGSKPVRKAVCSRCNFLPQAYSHRSVNITAGKGNFTTTDCSGECVIFHINITTNSPDKVILLNFTKLESNLESNLESYSYYSQYENRDTVDLDSCDIFKFRDGCHRDTVRIKSYCWDDLLFDAVKPKDPVKFQSKSRCISITMKVKGESNDGFRVFYKEVEPVEDIFIWMEGNRDINAMDSLDVTQSTHRLNPDADDNITAIALNPLTRTLYIADVILASSTIKSYFIPAWDQKMVYMDSIITKDLLYVSSIVVDPVKGTLYWTDSGRNTISSSNADGSSRKDIISTNLQTPSSIVLDHRNQIFYWTCWGDMATVERAFVNGSDRRKILSQSDGPILIALGRYPGAKVRWINSNTMTLGEICVDECNEQDEPIYLPAVENSISLNIFGKYLYWTCSSSDWIYVAPEGKSQFWSIGPVNVTTQTLHYFSSEIPKGKGKHSCFG</sequence>
<protein>
    <submittedName>
        <fullName evidence="2">Uncharacterized protein</fullName>
    </submittedName>
</protein>
<evidence type="ECO:0000313" key="2">
    <source>
        <dbReference type="EMBL" id="PIK53407.1"/>
    </source>
</evidence>
<dbReference type="PANTHER" id="PTHR46513:SF13">
    <property type="entry name" value="EGF-LIKE DOMAIN-CONTAINING PROTEIN"/>
    <property type="match status" value="1"/>
</dbReference>
<comment type="caution">
    <text evidence="2">The sequence shown here is derived from an EMBL/GenBank/DDBJ whole genome shotgun (WGS) entry which is preliminary data.</text>
</comment>
<accession>A0A2G8KZI6</accession>
<dbReference type="InterPro" id="IPR000033">
    <property type="entry name" value="LDLR_classB_rpt"/>
</dbReference>
<evidence type="ECO:0000313" key="3">
    <source>
        <dbReference type="Proteomes" id="UP000230750"/>
    </source>
</evidence>
<dbReference type="Proteomes" id="UP000230750">
    <property type="component" value="Unassembled WGS sequence"/>
</dbReference>
<dbReference type="EMBL" id="MRZV01000288">
    <property type="protein sequence ID" value="PIK53407.1"/>
    <property type="molecule type" value="Genomic_DNA"/>
</dbReference>
<dbReference type="Gene3D" id="2.120.10.30">
    <property type="entry name" value="TolB, C-terminal domain"/>
    <property type="match status" value="1"/>
</dbReference>